<dbReference type="GO" id="GO:0004523">
    <property type="term" value="F:RNA-DNA hybrid ribonuclease activity"/>
    <property type="evidence" value="ECO:0007669"/>
    <property type="project" value="InterPro"/>
</dbReference>
<keyword evidence="3" id="KW-1185">Reference proteome</keyword>
<dbReference type="InterPro" id="IPR036397">
    <property type="entry name" value="RNaseH_sf"/>
</dbReference>
<protein>
    <recommendedName>
        <fullName evidence="1">RNase H type-1 domain-containing protein</fullName>
    </recommendedName>
</protein>
<comment type="caution">
    <text evidence="2">The sequence shown here is derived from an EMBL/GenBank/DDBJ whole genome shotgun (WGS) entry which is preliminary data.</text>
</comment>
<dbReference type="GO" id="GO:0003676">
    <property type="term" value="F:nucleic acid binding"/>
    <property type="evidence" value="ECO:0007669"/>
    <property type="project" value="InterPro"/>
</dbReference>
<dbReference type="CDD" id="cd06222">
    <property type="entry name" value="RNase_H_like"/>
    <property type="match status" value="1"/>
</dbReference>
<organism evidence="2 3">
    <name type="scientific">Kingdonia uniflora</name>
    <dbReference type="NCBI Taxonomy" id="39325"/>
    <lineage>
        <taxon>Eukaryota</taxon>
        <taxon>Viridiplantae</taxon>
        <taxon>Streptophyta</taxon>
        <taxon>Embryophyta</taxon>
        <taxon>Tracheophyta</taxon>
        <taxon>Spermatophyta</taxon>
        <taxon>Magnoliopsida</taxon>
        <taxon>Ranunculales</taxon>
        <taxon>Circaeasteraceae</taxon>
        <taxon>Kingdonia</taxon>
    </lineage>
</organism>
<name>A0A7J7LCX4_9MAGN</name>
<evidence type="ECO:0000259" key="1">
    <source>
        <dbReference type="Pfam" id="PF13456"/>
    </source>
</evidence>
<evidence type="ECO:0000313" key="2">
    <source>
        <dbReference type="EMBL" id="KAF6140465.1"/>
    </source>
</evidence>
<dbReference type="InterPro" id="IPR002156">
    <property type="entry name" value="RNaseH_domain"/>
</dbReference>
<proteinExistence type="predicted"/>
<dbReference type="InterPro" id="IPR012337">
    <property type="entry name" value="RNaseH-like_sf"/>
</dbReference>
<dbReference type="EMBL" id="JACGCM010002370">
    <property type="protein sequence ID" value="KAF6140465.1"/>
    <property type="molecule type" value="Genomic_DNA"/>
</dbReference>
<dbReference type="InterPro" id="IPR044730">
    <property type="entry name" value="RNase_H-like_dom_plant"/>
</dbReference>
<dbReference type="OrthoDB" id="1906820at2759"/>
<dbReference type="PANTHER" id="PTHR47723:SF19">
    <property type="entry name" value="POLYNUCLEOTIDYL TRANSFERASE, RIBONUCLEASE H-LIKE SUPERFAMILY PROTEIN"/>
    <property type="match status" value="1"/>
</dbReference>
<dbReference type="PANTHER" id="PTHR47723">
    <property type="entry name" value="OS05G0353850 PROTEIN"/>
    <property type="match status" value="1"/>
</dbReference>
<dbReference type="Pfam" id="PF13456">
    <property type="entry name" value="RVT_3"/>
    <property type="match status" value="1"/>
</dbReference>
<dbReference type="Proteomes" id="UP000541444">
    <property type="component" value="Unassembled WGS sequence"/>
</dbReference>
<reference evidence="2 3" key="1">
    <citation type="journal article" date="2020" name="IScience">
        <title>Genome Sequencing of the Endangered Kingdonia uniflora (Circaeasteraceae, Ranunculales) Reveals Potential Mechanisms of Evolutionary Specialization.</title>
        <authorList>
            <person name="Sun Y."/>
            <person name="Deng T."/>
            <person name="Zhang A."/>
            <person name="Moore M.J."/>
            <person name="Landis J.B."/>
            <person name="Lin N."/>
            <person name="Zhang H."/>
            <person name="Zhang X."/>
            <person name="Huang J."/>
            <person name="Zhang X."/>
            <person name="Sun H."/>
            <person name="Wang H."/>
        </authorList>
    </citation>
    <scope>NUCLEOTIDE SEQUENCE [LARGE SCALE GENOMIC DNA]</scope>
    <source>
        <strain evidence="2">TB1705</strain>
        <tissue evidence="2">Leaf</tissue>
    </source>
</reference>
<dbReference type="InterPro" id="IPR053151">
    <property type="entry name" value="RNase_H-like"/>
</dbReference>
<evidence type="ECO:0000313" key="3">
    <source>
        <dbReference type="Proteomes" id="UP000541444"/>
    </source>
</evidence>
<dbReference type="Gene3D" id="3.30.420.10">
    <property type="entry name" value="Ribonuclease H-like superfamily/Ribonuclease H"/>
    <property type="match status" value="1"/>
</dbReference>
<feature type="domain" description="RNase H type-1" evidence="1">
    <location>
        <begin position="61"/>
        <end position="172"/>
    </location>
</feature>
<dbReference type="AlphaFoldDB" id="A0A7J7LCX4"/>
<gene>
    <name evidence="2" type="ORF">GIB67_010295</name>
</gene>
<dbReference type="SUPFAM" id="SSF53098">
    <property type="entry name" value="Ribonuclease H-like"/>
    <property type="match status" value="1"/>
</dbReference>
<sequence>MNETQSRLNLCIYDVIDTSSNKHFCDLWKIRPKFKQKEVKYCKWSPPAEGVTLLSTDGSITDYGGFGGVFRDFTNKRVLAFGGKEEPQTITYHEMKAISRGLDITLEHGLSKLIINTDSSLMVQYIKNGVKPPWRCKDLLANIKDKSARLEFFDIVHIYREINGGAHFMASHQIDLGESLLAPNQFPTELNVIRIRDGSGHVYVFFPLI</sequence>
<accession>A0A7J7LCX4</accession>